<dbReference type="OrthoDB" id="412018at2759"/>
<proteinExistence type="inferred from homology"/>
<dbReference type="Proteomes" id="UP000053617">
    <property type="component" value="Unassembled WGS sequence"/>
</dbReference>
<gene>
    <name evidence="2" type="ORF">Z518_10397</name>
</gene>
<dbReference type="PANTHER" id="PTHR28047">
    <property type="entry name" value="PROTEIN DCG1"/>
    <property type="match status" value="1"/>
</dbReference>
<sequence length="278" mass="28759">MANEHSHPVRILIINPNASTHMTDALKPVVDALGYPSAEYTYFTSPSPGIPSINSPSDAATSAEICLPALIPLLAHHDAFLVACYSEHPLVPLLKRECAALTGSATSGTQCQSARKHVTGIFEASILSCLSLLTEKEDGFGIVSTGKVWEEALPSAVESFLGIPSPGVSVGASPAGRFHGCETTGLNASELHDLPTEEVREKMMDATKRLLGRGAPVEGSGSKVKAICLGCAGMVGLEEAVRSACGEELGPDAGKEVHIVDGVKAGVGVLYGLAKGGF</sequence>
<comment type="similarity">
    <text evidence="1">Belongs to the HyuE racemase family.</text>
</comment>
<reference evidence="2 3" key="1">
    <citation type="submission" date="2015-01" db="EMBL/GenBank/DDBJ databases">
        <title>The Genome Sequence of Rhinocladiella mackenzie CBS 650.93.</title>
        <authorList>
            <consortium name="The Broad Institute Genomics Platform"/>
            <person name="Cuomo C."/>
            <person name="de Hoog S."/>
            <person name="Gorbushina A."/>
            <person name="Stielow B."/>
            <person name="Teixiera M."/>
            <person name="Abouelleil A."/>
            <person name="Chapman S.B."/>
            <person name="Priest M."/>
            <person name="Young S.K."/>
            <person name="Wortman J."/>
            <person name="Nusbaum C."/>
            <person name="Birren B."/>
        </authorList>
    </citation>
    <scope>NUCLEOTIDE SEQUENCE [LARGE SCALE GENOMIC DNA]</scope>
    <source>
        <strain evidence="2 3">CBS 650.93</strain>
    </source>
</reference>
<dbReference type="STRING" id="1442369.A0A0D2GPG4"/>
<dbReference type="InterPro" id="IPR052186">
    <property type="entry name" value="Hydantoin_racemase-like"/>
</dbReference>
<dbReference type="Gene3D" id="3.40.50.12500">
    <property type="match status" value="1"/>
</dbReference>
<dbReference type="HOGENOM" id="CLU_053002_1_1_1"/>
<accession>A0A0D2GPG4</accession>
<keyword evidence="3" id="KW-1185">Reference proteome</keyword>
<dbReference type="InterPro" id="IPR015942">
    <property type="entry name" value="Asp/Glu/hydantoin_racemase"/>
</dbReference>
<dbReference type="Pfam" id="PF01177">
    <property type="entry name" value="Asp_Glu_race"/>
    <property type="match status" value="1"/>
</dbReference>
<dbReference type="GeneID" id="25298468"/>
<dbReference type="EMBL" id="KN847483">
    <property type="protein sequence ID" value="KIX00258.1"/>
    <property type="molecule type" value="Genomic_DNA"/>
</dbReference>
<dbReference type="PANTHER" id="PTHR28047:SF5">
    <property type="entry name" value="PROTEIN DCG1"/>
    <property type="match status" value="1"/>
</dbReference>
<dbReference type="AlphaFoldDB" id="A0A0D2GPG4"/>
<protein>
    <recommendedName>
        <fullName evidence="4">DCG1-like protein</fullName>
    </recommendedName>
</protein>
<dbReference type="VEuPathDB" id="FungiDB:Z518_10397"/>
<evidence type="ECO:0008006" key="4">
    <source>
        <dbReference type="Google" id="ProtNLM"/>
    </source>
</evidence>
<evidence type="ECO:0000313" key="3">
    <source>
        <dbReference type="Proteomes" id="UP000053617"/>
    </source>
</evidence>
<organism evidence="2 3">
    <name type="scientific">Rhinocladiella mackenziei CBS 650.93</name>
    <dbReference type="NCBI Taxonomy" id="1442369"/>
    <lineage>
        <taxon>Eukaryota</taxon>
        <taxon>Fungi</taxon>
        <taxon>Dikarya</taxon>
        <taxon>Ascomycota</taxon>
        <taxon>Pezizomycotina</taxon>
        <taxon>Eurotiomycetes</taxon>
        <taxon>Chaetothyriomycetidae</taxon>
        <taxon>Chaetothyriales</taxon>
        <taxon>Herpotrichiellaceae</taxon>
        <taxon>Rhinocladiella</taxon>
    </lineage>
</organism>
<evidence type="ECO:0000256" key="1">
    <source>
        <dbReference type="ARBA" id="ARBA00038414"/>
    </source>
</evidence>
<dbReference type="RefSeq" id="XP_013267394.1">
    <property type="nucleotide sequence ID" value="XM_013411940.1"/>
</dbReference>
<evidence type="ECO:0000313" key="2">
    <source>
        <dbReference type="EMBL" id="KIX00258.1"/>
    </source>
</evidence>
<dbReference type="GO" id="GO:0047661">
    <property type="term" value="F:amino-acid racemase activity"/>
    <property type="evidence" value="ECO:0007669"/>
    <property type="project" value="InterPro"/>
</dbReference>
<dbReference type="InterPro" id="IPR053714">
    <property type="entry name" value="Iso_Racemase_Enz_sf"/>
</dbReference>
<name>A0A0D2GPG4_9EURO</name>